<reference evidence="8" key="1">
    <citation type="submission" date="2025-08" db="UniProtKB">
        <authorList>
            <consortium name="Ensembl"/>
        </authorList>
    </citation>
    <scope>IDENTIFICATION</scope>
</reference>
<dbReference type="InterPro" id="IPR008952">
    <property type="entry name" value="Tetraspanin_EC2_sf"/>
</dbReference>
<keyword evidence="4 7" id="KW-1133">Transmembrane helix</keyword>
<dbReference type="PANTHER" id="PTHR19282:SF544">
    <property type="entry name" value="TETRASPANIN"/>
    <property type="match status" value="1"/>
</dbReference>
<reference evidence="8" key="2">
    <citation type="submission" date="2025-09" db="UniProtKB">
        <authorList>
            <consortium name="Ensembl"/>
        </authorList>
    </citation>
    <scope>IDENTIFICATION</scope>
</reference>
<dbReference type="InterPro" id="IPR000301">
    <property type="entry name" value="Tetraspanin_animals"/>
</dbReference>
<dbReference type="Pfam" id="PF00335">
    <property type="entry name" value="Tetraspanin"/>
    <property type="match status" value="1"/>
</dbReference>
<evidence type="ECO:0000313" key="9">
    <source>
        <dbReference type="Proteomes" id="UP000261620"/>
    </source>
</evidence>
<feature type="transmembrane region" description="Helical" evidence="7">
    <location>
        <begin position="12"/>
        <end position="32"/>
    </location>
</feature>
<evidence type="ECO:0000256" key="5">
    <source>
        <dbReference type="ARBA" id="ARBA00023136"/>
    </source>
</evidence>
<evidence type="ECO:0000256" key="2">
    <source>
        <dbReference type="ARBA" id="ARBA00006840"/>
    </source>
</evidence>
<comment type="similarity">
    <text evidence="2 7">Belongs to the tetraspanin (TM4SF) family.</text>
</comment>
<evidence type="ECO:0000256" key="4">
    <source>
        <dbReference type="ARBA" id="ARBA00022989"/>
    </source>
</evidence>
<dbReference type="Gene3D" id="1.10.1450.10">
    <property type="entry name" value="Tetraspanin"/>
    <property type="match status" value="1"/>
</dbReference>
<evidence type="ECO:0000256" key="6">
    <source>
        <dbReference type="PIRSR" id="PIRSR002419-1"/>
    </source>
</evidence>
<comment type="subcellular location">
    <subcellularLocation>
        <location evidence="1 7">Membrane</location>
        <topology evidence="1 7">Multi-pass membrane protein</topology>
    </subcellularLocation>
</comment>
<dbReference type="SUPFAM" id="SSF48652">
    <property type="entry name" value="Tetraspanin"/>
    <property type="match status" value="1"/>
</dbReference>
<dbReference type="GO" id="GO:0005886">
    <property type="term" value="C:plasma membrane"/>
    <property type="evidence" value="ECO:0007669"/>
    <property type="project" value="TreeGrafter"/>
</dbReference>
<dbReference type="PRINTS" id="PR00259">
    <property type="entry name" value="TMFOUR"/>
</dbReference>
<feature type="transmembrane region" description="Helical" evidence="7">
    <location>
        <begin position="52"/>
        <end position="72"/>
    </location>
</feature>
<organism evidence="8 9">
    <name type="scientific">Mola mola</name>
    <name type="common">Ocean sunfish</name>
    <name type="synonym">Tetraodon mola</name>
    <dbReference type="NCBI Taxonomy" id="94237"/>
    <lineage>
        <taxon>Eukaryota</taxon>
        <taxon>Metazoa</taxon>
        <taxon>Chordata</taxon>
        <taxon>Craniata</taxon>
        <taxon>Vertebrata</taxon>
        <taxon>Euteleostomi</taxon>
        <taxon>Actinopterygii</taxon>
        <taxon>Neopterygii</taxon>
        <taxon>Teleostei</taxon>
        <taxon>Neoteleostei</taxon>
        <taxon>Acanthomorphata</taxon>
        <taxon>Eupercaria</taxon>
        <taxon>Tetraodontiformes</taxon>
        <taxon>Molidae</taxon>
        <taxon>Mola</taxon>
    </lineage>
</organism>
<dbReference type="Proteomes" id="UP000261620">
    <property type="component" value="Unplaced"/>
</dbReference>
<keyword evidence="5 7" id="KW-0472">Membrane</keyword>
<feature type="transmembrane region" description="Helical" evidence="7">
    <location>
        <begin position="79"/>
        <end position="100"/>
    </location>
</feature>
<sequence>MTEVNSRLKRSLTIFNIIFAIVGFFILGLTLVSQLVTSSNGRDDLQRRSNGILMLYILGVITMMVTIIGAYGAHKENKFCLNVFLVCMLVGFLLMLKSGIATATTRPEMEELLKEKFRELLPLDKVEESVKRMLDDVQSQQNCCGVFGYKDWGDNIPDSCLCDQQQELSGLCQTVNSTMPQQPVYAATCFSIILDNTLLLNKIMIGIIFTLATLALLGFTLSTSLVCRMRSKGARTTN</sequence>
<evidence type="ECO:0000256" key="1">
    <source>
        <dbReference type="ARBA" id="ARBA00004141"/>
    </source>
</evidence>
<evidence type="ECO:0000256" key="3">
    <source>
        <dbReference type="ARBA" id="ARBA00022692"/>
    </source>
</evidence>
<feature type="disulfide bond" evidence="6">
    <location>
        <begin position="144"/>
        <end position="160"/>
    </location>
</feature>
<dbReference type="PIRSF" id="PIRSF002419">
    <property type="entry name" value="Tetraspanin"/>
    <property type="match status" value="1"/>
</dbReference>
<dbReference type="InterPro" id="IPR018499">
    <property type="entry name" value="Tetraspanin/Peripherin"/>
</dbReference>
<dbReference type="PANTHER" id="PTHR19282">
    <property type="entry name" value="TETRASPANIN"/>
    <property type="match status" value="1"/>
</dbReference>
<name>A0A3Q3XKE0_MOLML</name>
<evidence type="ECO:0000256" key="7">
    <source>
        <dbReference type="RuleBase" id="RU361218"/>
    </source>
</evidence>
<keyword evidence="6" id="KW-1015">Disulfide bond</keyword>
<keyword evidence="9" id="KW-1185">Reference proteome</keyword>
<proteinExistence type="inferred from homology"/>
<protein>
    <recommendedName>
        <fullName evidence="7">Tetraspanin</fullName>
    </recommendedName>
</protein>
<dbReference type="AlphaFoldDB" id="A0A3Q3XKE0"/>
<keyword evidence="3 7" id="KW-0812">Transmembrane</keyword>
<dbReference type="STRING" id="94237.ENSMMOP00000027404"/>
<dbReference type="Ensembl" id="ENSMMOT00000027869.1">
    <property type="protein sequence ID" value="ENSMMOP00000027404.1"/>
    <property type="gene ID" value="ENSMMOG00000020724.1"/>
</dbReference>
<dbReference type="OMA" id="IMIHQLR"/>
<accession>A0A3Q3XKE0</accession>
<feature type="transmembrane region" description="Helical" evidence="7">
    <location>
        <begin position="203"/>
        <end position="227"/>
    </location>
</feature>
<evidence type="ECO:0000313" key="8">
    <source>
        <dbReference type="Ensembl" id="ENSMMOP00000027404.1"/>
    </source>
</evidence>